<protein>
    <submittedName>
        <fullName evidence="2">Smi</fullName>
    </submittedName>
</protein>
<dbReference type="AlphaFoldDB" id="H8H257"/>
<dbReference type="OrthoDB" id="67733at2"/>
<geneLocation type="plasmid" evidence="2 3">
    <name>P2</name>
</geneLocation>
<name>H8H257_DEIGI</name>
<dbReference type="InterPro" id="IPR018958">
    <property type="entry name" value="Knr4/Smi1-like_dom"/>
</dbReference>
<dbReference type="PANTHER" id="PTHR47432">
    <property type="entry name" value="CELL WALL ASSEMBLY REGULATOR SMI1"/>
    <property type="match status" value="1"/>
</dbReference>
<gene>
    <name evidence="2" type="primary">smi</name>
    <name evidence="2" type="ordered locus">DGo_PB0335</name>
</gene>
<dbReference type="KEGG" id="dgo:DGo_PB0335"/>
<dbReference type="SMART" id="SM00860">
    <property type="entry name" value="SMI1_KNR4"/>
    <property type="match status" value="1"/>
</dbReference>
<keyword evidence="3" id="KW-1185">Reference proteome</keyword>
<evidence type="ECO:0000313" key="3">
    <source>
        <dbReference type="Proteomes" id="UP000007575"/>
    </source>
</evidence>
<evidence type="ECO:0000313" key="2">
    <source>
        <dbReference type="EMBL" id="AFD27604.1"/>
    </source>
</evidence>
<feature type="domain" description="Knr4/Smi1-like" evidence="1">
    <location>
        <begin position="25"/>
        <end position="173"/>
    </location>
</feature>
<sequence length="224" mass="25082">MTPERSPFFTLLSWMRTCQPGSAPPPTDDIEAIFADMERELGLELPEDLKTYFRLLNPDLTQREHGLFYGLIAIPLQFGDGERKDLSHLDSVFMDPNFQTIEAVDPPGTVRPVPFDAGWLPLAHDYGGAYIAVDLHPDERGQVGQIINFGARERKRFVLASSITELFTEMLQHVADGRVEQVCEGEAVELRFTDSEITHVLDLYEQFGASVLKPTPPLGRASPL</sequence>
<proteinExistence type="predicted"/>
<reference evidence="2 3" key="1">
    <citation type="journal article" date="2012" name="PLoS ONE">
        <title>Genome sequence and transcriptome analysis of the radioresistant bacterium Deinococcus gobiensis: insights into the extreme environmental adaptations.</title>
        <authorList>
            <person name="Yuan M."/>
            <person name="Chen M."/>
            <person name="Zhang W."/>
            <person name="Lu W."/>
            <person name="Wang J."/>
            <person name="Yang M."/>
            <person name="Zhao P."/>
            <person name="Tang R."/>
            <person name="Li X."/>
            <person name="Hao Y."/>
            <person name="Zhou Z."/>
            <person name="Zhan Y."/>
            <person name="Yu H."/>
            <person name="Teng C."/>
            <person name="Yan Y."/>
            <person name="Ping S."/>
            <person name="Wang Y."/>
            <person name="Lin M."/>
        </authorList>
    </citation>
    <scope>NUCLEOTIDE SEQUENCE [LARGE SCALE GENOMIC DNA]</scope>
    <source>
        <strain evidence="3">DSM 21396 / JCM 16679 / CGMCC 1.7299 / I-0</strain>
        <plasmid evidence="2">P2</plasmid>
    </source>
</reference>
<dbReference type="SUPFAM" id="SSF160631">
    <property type="entry name" value="SMI1/KNR4-like"/>
    <property type="match status" value="1"/>
</dbReference>
<dbReference type="HOGENOM" id="CLU_1233375_0_0_0"/>
<dbReference type="PANTHER" id="PTHR47432:SF1">
    <property type="entry name" value="CELL WALL ASSEMBLY REGULATOR SMI1"/>
    <property type="match status" value="1"/>
</dbReference>
<dbReference type="Pfam" id="PF09346">
    <property type="entry name" value="SMI1_KNR4"/>
    <property type="match status" value="1"/>
</dbReference>
<dbReference type="EMBL" id="CP002193">
    <property type="protein sequence ID" value="AFD27604.1"/>
    <property type="molecule type" value="Genomic_DNA"/>
</dbReference>
<organism evidence="2 3">
    <name type="scientific">Deinococcus gobiensis (strain DSM 21396 / JCM 16679 / CGMCC 1.7299 / I-0)</name>
    <dbReference type="NCBI Taxonomy" id="745776"/>
    <lineage>
        <taxon>Bacteria</taxon>
        <taxon>Thermotogati</taxon>
        <taxon>Deinococcota</taxon>
        <taxon>Deinococci</taxon>
        <taxon>Deinococcales</taxon>
        <taxon>Deinococcaceae</taxon>
        <taxon>Deinococcus</taxon>
    </lineage>
</organism>
<dbReference type="InterPro" id="IPR037883">
    <property type="entry name" value="Knr4/Smi1-like_sf"/>
</dbReference>
<evidence type="ECO:0000259" key="1">
    <source>
        <dbReference type="SMART" id="SM00860"/>
    </source>
</evidence>
<dbReference type="Proteomes" id="UP000007575">
    <property type="component" value="Plasmid P2"/>
</dbReference>
<dbReference type="InterPro" id="IPR051873">
    <property type="entry name" value="KNR4/SMI1_regulator"/>
</dbReference>
<accession>H8H257</accession>
<keyword evidence="2" id="KW-0614">Plasmid</keyword>